<dbReference type="Pfam" id="PF05630">
    <property type="entry name" value="NPP1"/>
    <property type="match status" value="1"/>
</dbReference>
<accession>A0A9P9DUZ6</accession>
<gene>
    <name evidence="1" type="ORF">EDB81DRAFT_616024</name>
</gene>
<dbReference type="OrthoDB" id="89086at2759"/>
<dbReference type="EMBL" id="JAGMUV010000020">
    <property type="protein sequence ID" value="KAH7125878.1"/>
    <property type="molecule type" value="Genomic_DNA"/>
</dbReference>
<sequence length="226" mass="25671">SGSPPRSIRTGSTLAEAVFQPAMDFDKDGCYNVPAIDAQGNVDKGLYEGASNRAKDCRDASDLDNNQVYSRARCNNGWCVIVYDYYFEKDGATTGHRYDWEHIAVWIPAAAYWKVSYVSISQHGKWETRHAKDIRFEDHHAKIVYHKDDIKTHAFRFANAGDEPPENHRRSWFRGTLLGYGGWPNTSLRNKLMSWKSFGQANIGIKDGSFESCIINTKPQHITFDA</sequence>
<name>A0A9P9DUZ6_9HYPO</name>
<feature type="non-terminal residue" evidence="1">
    <location>
        <position position="1"/>
    </location>
</feature>
<dbReference type="PANTHER" id="PTHR33657">
    <property type="entry name" value="DOMAIN PROTEIN, PUTATIVE (AFU_ORTHOLOGUE AFUA_5G00600)-RELATED"/>
    <property type="match status" value="1"/>
</dbReference>
<comment type="caution">
    <text evidence="1">The sequence shown here is derived from an EMBL/GenBank/DDBJ whole genome shotgun (WGS) entry which is preliminary data.</text>
</comment>
<dbReference type="PANTHER" id="PTHR33657:SF6">
    <property type="entry name" value="SECRETED PROTEIN"/>
    <property type="match status" value="1"/>
</dbReference>
<dbReference type="InterPro" id="IPR008701">
    <property type="entry name" value="NPP1"/>
</dbReference>
<reference evidence="1" key="1">
    <citation type="journal article" date="2021" name="Nat. Commun.">
        <title>Genetic determinants of endophytism in the Arabidopsis root mycobiome.</title>
        <authorList>
            <person name="Mesny F."/>
            <person name="Miyauchi S."/>
            <person name="Thiergart T."/>
            <person name="Pickel B."/>
            <person name="Atanasova L."/>
            <person name="Karlsson M."/>
            <person name="Huettel B."/>
            <person name="Barry K.W."/>
            <person name="Haridas S."/>
            <person name="Chen C."/>
            <person name="Bauer D."/>
            <person name="Andreopoulos W."/>
            <person name="Pangilinan J."/>
            <person name="LaButti K."/>
            <person name="Riley R."/>
            <person name="Lipzen A."/>
            <person name="Clum A."/>
            <person name="Drula E."/>
            <person name="Henrissat B."/>
            <person name="Kohler A."/>
            <person name="Grigoriev I.V."/>
            <person name="Martin F.M."/>
            <person name="Hacquard S."/>
        </authorList>
    </citation>
    <scope>NUCLEOTIDE SEQUENCE</scope>
    <source>
        <strain evidence="1">MPI-CAGE-AT-0147</strain>
    </source>
</reference>
<dbReference type="AlphaFoldDB" id="A0A9P9DUZ6"/>
<evidence type="ECO:0000313" key="2">
    <source>
        <dbReference type="Proteomes" id="UP000738349"/>
    </source>
</evidence>
<feature type="non-terminal residue" evidence="1">
    <location>
        <position position="226"/>
    </location>
</feature>
<dbReference type="PIRSF" id="PIRSF029958">
    <property type="entry name" value="Necrosis-inducing_protein"/>
    <property type="match status" value="1"/>
</dbReference>
<organism evidence="1 2">
    <name type="scientific">Dactylonectria macrodidyma</name>
    <dbReference type="NCBI Taxonomy" id="307937"/>
    <lineage>
        <taxon>Eukaryota</taxon>
        <taxon>Fungi</taxon>
        <taxon>Dikarya</taxon>
        <taxon>Ascomycota</taxon>
        <taxon>Pezizomycotina</taxon>
        <taxon>Sordariomycetes</taxon>
        <taxon>Hypocreomycetidae</taxon>
        <taxon>Hypocreales</taxon>
        <taxon>Nectriaceae</taxon>
        <taxon>Dactylonectria</taxon>
    </lineage>
</organism>
<protein>
    <submittedName>
        <fullName evidence="1">Necrosis inducing protein</fullName>
    </submittedName>
</protein>
<dbReference type="Proteomes" id="UP000738349">
    <property type="component" value="Unassembled WGS sequence"/>
</dbReference>
<proteinExistence type="predicted"/>
<keyword evidence="2" id="KW-1185">Reference proteome</keyword>
<evidence type="ECO:0000313" key="1">
    <source>
        <dbReference type="EMBL" id="KAH7125878.1"/>
    </source>
</evidence>